<dbReference type="InterPro" id="IPR001296">
    <property type="entry name" value="Glyco_trans_1"/>
</dbReference>
<dbReference type="Gene3D" id="3.40.50.2000">
    <property type="entry name" value="Glycogen Phosphorylase B"/>
    <property type="match status" value="2"/>
</dbReference>
<dbReference type="PANTHER" id="PTHR12526">
    <property type="entry name" value="GLYCOSYLTRANSFERASE"/>
    <property type="match status" value="1"/>
</dbReference>
<organism evidence="3 4">
    <name type="scientific">Cytobacillus oceanisediminis</name>
    <dbReference type="NCBI Taxonomy" id="665099"/>
    <lineage>
        <taxon>Bacteria</taxon>
        <taxon>Bacillati</taxon>
        <taxon>Bacillota</taxon>
        <taxon>Bacilli</taxon>
        <taxon>Bacillales</taxon>
        <taxon>Bacillaceae</taxon>
        <taxon>Cytobacillus</taxon>
    </lineage>
</organism>
<dbReference type="RefSeq" id="WP_144546416.1">
    <property type="nucleotide sequence ID" value="NZ_CBCSDC010000048.1"/>
</dbReference>
<evidence type="ECO:0000313" key="3">
    <source>
        <dbReference type="EMBL" id="TWH78326.1"/>
    </source>
</evidence>
<dbReference type="GeneID" id="65406378"/>
<keyword evidence="4" id="KW-1185">Reference proteome</keyword>
<evidence type="ECO:0000313" key="4">
    <source>
        <dbReference type="Proteomes" id="UP000318667"/>
    </source>
</evidence>
<dbReference type="InterPro" id="IPR028098">
    <property type="entry name" value="Glyco_trans_4-like_N"/>
</dbReference>
<name>A0A562J578_9BACI</name>
<keyword evidence="3" id="KW-0808">Transferase</keyword>
<evidence type="ECO:0000259" key="1">
    <source>
        <dbReference type="Pfam" id="PF00534"/>
    </source>
</evidence>
<feature type="domain" description="Glycosyl transferase family 1" evidence="1">
    <location>
        <begin position="192"/>
        <end position="365"/>
    </location>
</feature>
<protein>
    <submittedName>
        <fullName evidence="3">Glycosyltransferase involved in cell wall biosynthesis</fullName>
    </submittedName>
</protein>
<sequence>MKILITTVFDYPHAGGLSTHVTTLKAGLEARGHEVDVLSISDVPGWQSKFIARGPSFVLNKVKKGKGILWSRKARQNMLKTLIEKNKHKQYDIINAQDVFATFASLESGIPTVSTVHGYMAFEAVSAGSVEENSEEAKFLQEMEKKAYSQTRKVITVDQRIKDYVKKQAGVEGTAIRNFIDIHDFKPAVEKKAELRKKHGFSEDDLIFFVPRRLTKKNGVIYPTLAFPKVLEKFPNAKLIYAGMGEAFEELKALVAEKGLENQVTLLGAIPHKQVKDFFALADVVLVPSIHSAGVEEATSISALEAMGSGIPLIACAVGGLKEIVDHEKDGLLVEERNVEELEDAMIYLLENPETGAALAQRARQKIEDEYSHLAAAEKYEQIYLSALEQK</sequence>
<proteinExistence type="predicted"/>
<feature type="domain" description="Glycosyltransferase subfamily 4-like N-terminal" evidence="2">
    <location>
        <begin position="15"/>
        <end position="182"/>
    </location>
</feature>
<dbReference type="EMBL" id="VLKI01000030">
    <property type="protein sequence ID" value="TWH78326.1"/>
    <property type="molecule type" value="Genomic_DNA"/>
</dbReference>
<dbReference type="Pfam" id="PF00534">
    <property type="entry name" value="Glycos_transf_1"/>
    <property type="match status" value="1"/>
</dbReference>
<comment type="caution">
    <text evidence="3">The sequence shown here is derived from an EMBL/GenBank/DDBJ whole genome shotgun (WGS) entry which is preliminary data.</text>
</comment>
<dbReference type="Proteomes" id="UP000318667">
    <property type="component" value="Unassembled WGS sequence"/>
</dbReference>
<evidence type="ECO:0000259" key="2">
    <source>
        <dbReference type="Pfam" id="PF13439"/>
    </source>
</evidence>
<dbReference type="OrthoDB" id="9815550at2"/>
<dbReference type="AlphaFoldDB" id="A0A562J578"/>
<accession>A0A562J578</accession>
<gene>
    <name evidence="3" type="ORF">IQ19_05313</name>
</gene>
<reference evidence="3 4" key="1">
    <citation type="journal article" date="2015" name="Stand. Genomic Sci.">
        <title>Genomic Encyclopedia of Bacterial and Archaeal Type Strains, Phase III: the genomes of soil and plant-associated and newly described type strains.</title>
        <authorList>
            <person name="Whitman W.B."/>
            <person name="Woyke T."/>
            <person name="Klenk H.P."/>
            <person name="Zhou Y."/>
            <person name="Lilburn T.G."/>
            <person name="Beck B.J."/>
            <person name="De Vos P."/>
            <person name="Vandamme P."/>
            <person name="Eisen J.A."/>
            <person name="Garrity G."/>
            <person name="Hugenholtz P."/>
            <person name="Kyrpides N.C."/>
        </authorList>
    </citation>
    <scope>NUCLEOTIDE SEQUENCE [LARGE SCALE GENOMIC DNA]</scope>
    <source>
        <strain evidence="3 4">CGMCC 1.10115</strain>
    </source>
</reference>
<dbReference type="CDD" id="cd03801">
    <property type="entry name" value="GT4_PimA-like"/>
    <property type="match status" value="1"/>
</dbReference>
<dbReference type="SUPFAM" id="SSF53756">
    <property type="entry name" value="UDP-Glycosyltransferase/glycogen phosphorylase"/>
    <property type="match status" value="1"/>
</dbReference>
<dbReference type="GO" id="GO:0016757">
    <property type="term" value="F:glycosyltransferase activity"/>
    <property type="evidence" value="ECO:0007669"/>
    <property type="project" value="InterPro"/>
</dbReference>
<dbReference type="Pfam" id="PF13439">
    <property type="entry name" value="Glyco_transf_4"/>
    <property type="match status" value="1"/>
</dbReference>